<organism evidence="1 2">
    <name type="scientific">Handroanthus impetiginosus</name>
    <dbReference type="NCBI Taxonomy" id="429701"/>
    <lineage>
        <taxon>Eukaryota</taxon>
        <taxon>Viridiplantae</taxon>
        <taxon>Streptophyta</taxon>
        <taxon>Embryophyta</taxon>
        <taxon>Tracheophyta</taxon>
        <taxon>Spermatophyta</taxon>
        <taxon>Magnoliopsida</taxon>
        <taxon>eudicotyledons</taxon>
        <taxon>Gunneridae</taxon>
        <taxon>Pentapetalae</taxon>
        <taxon>asterids</taxon>
        <taxon>lamiids</taxon>
        <taxon>Lamiales</taxon>
        <taxon>Bignoniaceae</taxon>
        <taxon>Crescentiina</taxon>
        <taxon>Tabebuia alliance</taxon>
        <taxon>Handroanthus</taxon>
    </lineage>
</organism>
<protein>
    <submittedName>
        <fullName evidence="1">Uncharacterized protein</fullName>
    </submittedName>
</protein>
<name>A0A2G9FZE9_9LAMI</name>
<reference evidence="2" key="1">
    <citation type="journal article" date="2018" name="Gigascience">
        <title>Genome assembly of the Pink Ipe (Handroanthus impetiginosus, Bignoniaceae), a highly valued, ecologically keystone Neotropical timber forest tree.</title>
        <authorList>
            <person name="Silva-Junior O.B."/>
            <person name="Grattapaglia D."/>
            <person name="Novaes E."/>
            <person name="Collevatti R.G."/>
        </authorList>
    </citation>
    <scope>NUCLEOTIDE SEQUENCE [LARGE SCALE GENOMIC DNA]</scope>
    <source>
        <strain evidence="2">cv. UFG-1</strain>
    </source>
</reference>
<keyword evidence="2" id="KW-1185">Reference proteome</keyword>
<comment type="caution">
    <text evidence="1">The sequence shown here is derived from an EMBL/GenBank/DDBJ whole genome shotgun (WGS) entry which is preliminary data.</text>
</comment>
<proteinExistence type="predicted"/>
<dbReference type="AlphaFoldDB" id="A0A2G9FZE9"/>
<accession>A0A2G9FZE9</accession>
<dbReference type="Proteomes" id="UP000231279">
    <property type="component" value="Unassembled WGS sequence"/>
</dbReference>
<evidence type="ECO:0000313" key="1">
    <source>
        <dbReference type="EMBL" id="PIM98443.1"/>
    </source>
</evidence>
<dbReference type="EMBL" id="NKXS01008391">
    <property type="protein sequence ID" value="PIM98443.1"/>
    <property type="molecule type" value="Genomic_DNA"/>
</dbReference>
<sequence>MEKLVNLKCLLMSGADHLKMFPRNLLPNFPYLQCLHLPHQILIPIEEVKSLKQLQEYVGPIKDMHDLNLFIRSQQSKGYDTNYSIVVTDCMGQPDTQSVYHNFNW</sequence>
<evidence type="ECO:0000313" key="2">
    <source>
        <dbReference type="Proteomes" id="UP000231279"/>
    </source>
</evidence>
<gene>
    <name evidence="1" type="ORF">CDL12_29077</name>
</gene>